<evidence type="ECO:0000313" key="4">
    <source>
        <dbReference type="Proteomes" id="UP000515135"/>
    </source>
</evidence>
<evidence type="ECO:0000256" key="3">
    <source>
        <dbReference type="SAM" id="SignalP"/>
    </source>
</evidence>
<feature type="transmembrane region" description="Helical" evidence="2">
    <location>
        <begin position="145"/>
        <end position="162"/>
    </location>
</feature>
<dbReference type="Proteomes" id="UP000515135">
    <property type="component" value="Unplaced"/>
</dbReference>
<organism evidence="4 5">
    <name type="scientific">Branchiostoma belcheri</name>
    <name type="common">Amphioxus</name>
    <dbReference type="NCBI Taxonomy" id="7741"/>
    <lineage>
        <taxon>Eukaryota</taxon>
        <taxon>Metazoa</taxon>
        <taxon>Chordata</taxon>
        <taxon>Cephalochordata</taxon>
        <taxon>Leptocardii</taxon>
        <taxon>Amphioxiformes</taxon>
        <taxon>Branchiostomatidae</taxon>
        <taxon>Branchiostoma</taxon>
    </lineage>
</organism>
<evidence type="ECO:0000313" key="5">
    <source>
        <dbReference type="RefSeq" id="XP_019645239.1"/>
    </source>
</evidence>
<dbReference type="GeneID" id="109485981"/>
<dbReference type="KEGG" id="bbel:109485981"/>
<dbReference type="PANTHER" id="PTHR46335">
    <property type="entry name" value="CUBILIN"/>
    <property type="match status" value="1"/>
</dbReference>
<keyword evidence="2" id="KW-1133">Transmembrane helix</keyword>
<reference evidence="5" key="1">
    <citation type="submission" date="2025-08" db="UniProtKB">
        <authorList>
            <consortium name="RefSeq"/>
        </authorList>
    </citation>
    <scope>IDENTIFICATION</scope>
    <source>
        <tissue evidence="5">Gonad</tissue>
    </source>
</reference>
<proteinExistence type="predicted"/>
<evidence type="ECO:0000256" key="2">
    <source>
        <dbReference type="SAM" id="Phobius"/>
    </source>
</evidence>
<feature type="signal peptide" evidence="3">
    <location>
        <begin position="1"/>
        <end position="19"/>
    </location>
</feature>
<dbReference type="GO" id="GO:0006811">
    <property type="term" value="P:monoatomic ion transport"/>
    <property type="evidence" value="ECO:0007669"/>
    <property type="project" value="InterPro"/>
</dbReference>
<accession>A0A6P5AFV8</accession>
<dbReference type="InterPro" id="IPR036719">
    <property type="entry name" value="Neuro-gated_channel_TM_sf"/>
</dbReference>
<dbReference type="GO" id="GO:0016020">
    <property type="term" value="C:membrane"/>
    <property type="evidence" value="ECO:0007669"/>
    <property type="project" value="InterPro"/>
</dbReference>
<evidence type="ECO:0000256" key="1">
    <source>
        <dbReference type="SAM" id="MobiDB-lite"/>
    </source>
</evidence>
<feature type="chain" id="PRO_5028042602" evidence="3">
    <location>
        <begin position="20"/>
        <end position="163"/>
    </location>
</feature>
<dbReference type="SUPFAM" id="SSF90112">
    <property type="entry name" value="Neurotransmitter-gated ion-channel transmembrane pore"/>
    <property type="match status" value="1"/>
</dbReference>
<dbReference type="PANTHER" id="PTHR46335:SF1">
    <property type="entry name" value="CUBILIN"/>
    <property type="match status" value="1"/>
</dbReference>
<gene>
    <name evidence="5" type="primary">LOC109485981</name>
</gene>
<name>A0A6P5AFV8_BRABE</name>
<sequence length="163" mass="17963">MALMAVFLFFTLGIIMIHGREGSLSPLAKTVFLRYLSKMLLLGDLSGKKRAYGEDHGHTKHSAIEVTNRAFENAVMASVDVERPENDLESPEQPGSDGQTTGPTDLREMIATAVKTEVGEHAKVFNNDEVTDYTLLAKVLDRLCLVMYIISIAAAVPMTMYLK</sequence>
<dbReference type="AlphaFoldDB" id="A0A6P5AFV8"/>
<feature type="region of interest" description="Disordered" evidence="1">
    <location>
        <begin position="82"/>
        <end position="104"/>
    </location>
</feature>
<keyword evidence="2" id="KW-0472">Membrane</keyword>
<dbReference type="RefSeq" id="XP_019645239.1">
    <property type="nucleotide sequence ID" value="XM_019789680.1"/>
</dbReference>
<keyword evidence="3" id="KW-0732">Signal</keyword>
<keyword evidence="4" id="KW-1185">Reference proteome</keyword>
<protein>
    <submittedName>
        <fullName evidence="5">Uncharacterized protein LOC109485981</fullName>
    </submittedName>
</protein>
<keyword evidence="2" id="KW-0812">Transmembrane</keyword>
<dbReference type="OrthoDB" id="10111326at2759"/>